<keyword evidence="1" id="KW-1133">Transmembrane helix</keyword>
<feature type="transmembrane region" description="Helical" evidence="1">
    <location>
        <begin position="7"/>
        <end position="30"/>
    </location>
</feature>
<dbReference type="EMBL" id="WEKV01000020">
    <property type="protein sequence ID" value="KAB7782240.1"/>
    <property type="molecule type" value="Genomic_DNA"/>
</dbReference>
<sequence>MSGSLHTLSALAALVLSYVVGFAALAVLLLPYLGGWGIILSIGGVIIALPFLAAAALVLLVFRRSIAAHPLAWCCAAPPAVLAVWLAVEYGTNYRFRGFTILDYLAIRNVIERAVLVVLTACMVSVAFYVTEPRIRARVALALLRRRETRGNSRLALTIGPTRRPRN</sequence>
<accession>A0A833J054</accession>
<keyword evidence="1" id="KW-0472">Membrane</keyword>
<name>A0A833J054_9HYPH</name>
<comment type="caution">
    <text evidence="2">The sequence shown here is derived from an EMBL/GenBank/DDBJ whole genome shotgun (WGS) entry which is preliminary data.</text>
</comment>
<evidence type="ECO:0000313" key="2">
    <source>
        <dbReference type="EMBL" id="KAB7782240.1"/>
    </source>
</evidence>
<feature type="transmembrane region" description="Helical" evidence="1">
    <location>
        <begin position="71"/>
        <end position="90"/>
    </location>
</feature>
<dbReference type="RefSeq" id="WP_152278732.1">
    <property type="nucleotide sequence ID" value="NZ_WEKV01000020.1"/>
</dbReference>
<feature type="transmembrane region" description="Helical" evidence="1">
    <location>
        <begin position="36"/>
        <end position="62"/>
    </location>
</feature>
<proteinExistence type="predicted"/>
<organism evidence="2 3">
    <name type="scientific">Methylorubrum populi</name>
    <dbReference type="NCBI Taxonomy" id="223967"/>
    <lineage>
        <taxon>Bacteria</taxon>
        <taxon>Pseudomonadati</taxon>
        <taxon>Pseudomonadota</taxon>
        <taxon>Alphaproteobacteria</taxon>
        <taxon>Hyphomicrobiales</taxon>
        <taxon>Methylobacteriaceae</taxon>
        <taxon>Methylorubrum</taxon>
    </lineage>
</organism>
<evidence type="ECO:0000313" key="3">
    <source>
        <dbReference type="Proteomes" id="UP000469949"/>
    </source>
</evidence>
<evidence type="ECO:0000256" key="1">
    <source>
        <dbReference type="SAM" id="Phobius"/>
    </source>
</evidence>
<keyword evidence="1" id="KW-0812">Transmembrane</keyword>
<dbReference type="Proteomes" id="UP000469949">
    <property type="component" value="Unassembled WGS sequence"/>
</dbReference>
<dbReference type="AlphaFoldDB" id="A0A833J054"/>
<feature type="transmembrane region" description="Helical" evidence="1">
    <location>
        <begin position="110"/>
        <end position="130"/>
    </location>
</feature>
<gene>
    <name evidence="2" type="ORF">F8B43_4995</name>
</gene>
<reference evidence="2 3" key="1">
    <citation type="submission" date="2019-10" db="EMBL/GenBank/DDBJ databases">
        <title>Draft Genome Sequence of the Caffeine Degrading Methylotroph Methylorubrum populi PINKEL.</title>
        <authorList>
            <person name="Dawson S.C."/>
            <person name="Zhang X."/>
            <person name="Wright M.E."/>
            <person name="Sharma G."/>
            <person name="Langner J.T."/>
            <person name="Ditty J.L."/>
            <person name="Subuyuj G.A."/>
        </authorList>
    </citation>
    <scope>NUCLEOTIDE SEQUENCE [LARGE SCALE GENOMIC DNA]</scope>
    <source>
        <strain evidence="2 3">Pinkel</strain>
    </source>
</reference>
<protein>
    <submittedName>
        <fullName evidence="2">Uncharacterized protein</fullName>
    </submittedName>
</protein>